<accession>A0A176VPP0</accession>
<feature type="region of interest" description="Disordered" evidence="1">
    <location>
        <begin position="1"/>
        <end position="20"/>
    </location>
</feature>
<name>A0A176VPP0_MARPO</name>
<organism evidence="2 3">
    <name type="scientific">Marchantia polymorpha subsp. ruderalis</name>
    <dbReference type="NCBI Taxonomy" id="1480154"/>
    <lineage>
        <taxon>Eukaryota</taxon>
        <taxon>Viridiplantae</taxon>
        <taxon>Streptophyta</taxon>
        <taxon>Embryophyta</taxon>
        <taxon>Marchantiophyta</taxon>
        <taxon>Marchantiopsida</taxon>
        <taxon>Marchantiidae</taxon>
        <taxon>Marchantiales</taxon>
        <taxon>Marchantiaceae</taxon>
        <taxon>Marchantia</taxon>
    </lineage>
</organism>
<gene>
    <name evidence="2" type="ORF">AXG93_4609s1000</name>
</gene>
<dbReference type="EMBL" id="LVLJ01003030">
    <property type="protein sequence ID" value="OAE22880.1"/>
    <property type="molecule type" value="Genomic_DNA"/>
</dbReference>
<comment type="caution">
    <text evidence="2">The sequence shown here is derived from an EMBL/GenBank/DDBJ whole genome shotgun (WGS) entry which is preliminary data.</text>
</comment>
<evidence type="ECO:0000313" key="2">
    <source>
        <dbReference type="EMBL" id="OAE22880.1"/>
    </source>
</evidence>
<reference evidence="2" key="1">
    <citation type="submission" date="2016-03" db="EMBL/GenBank/DDBJ databases">
        <title>Mechanisms controlling the formation of the plant cell surface in tip-growing cells are functionally conserved among land plants.</title>
        <authorList>
            <person name="Honkanen S."/>
            <person name="Jones V.A."/>
            <person name="Morieri G."/>
            <person name="Champion C."/>
            <person name="Hetherington A.J."/>
            <person name="Kelly S."/>
            <person name="Saint-Marcoux D."/>
            <person name="Proust H."/>
            <person name="Prescott H."/>
            <person name="Dolan L."/>
        </authorList>
    </citation>
    <scope>NUCLEOTIDE SEQUENCE [LARGE SCALE GENOMIC DNA]</scope>
    <source>
        <tissue evidence="2">Whole gametophyte</tissue>
    </source>
</reference>
<keyword evidence="3" id="KW-1185">Reference proteome</keyword>
<proteinExistence type="predicted"/>
<sequence length="110" mass="12096">MEHAQIALVPPRDATKPPPNSGSYFDLRISAFCVIVKTHWIQEGRSLLQAAYDLARKQAAGTFALRCATSLYRHSPPERCIALRNGVLKALDAVEYREDVADVADATSVL</sequence>
<evidence type="ECO:0000256" key="1">
    <source>
        <dbReference type="SAM" id="MobiDB-lite"/>
    </source>
</evidence>
<dbReference type="Proteomes" id="UP000077202">
    <property type="component" value="Unassembled WGS sequence"/>
</dbReference>
<evidence type="ECO:0000313" key="3">
    <source>
        <dbReference type="Proteomes" id="UP000077202"/>
    </source>
</evidence>
<dbReference type="AlphaFoldDB" id="A0A176VPP0"/>
<protein>
    <submittedName>
        <fullName evidence="2">Uncharacterized protein</fullName>
    </submittedName>
</protein>